<proteinExistence type="predicted"/>
<evidence type="ECO:0000313" key="3">
    <source>
        <dbReference type="Proteomes" id="UP001208682"/>
    </source>
</evidence>
<sequence>MFLSSYLTSENVPSLMVQIISFFIMAIPNILVVEGGYIMVYPGLLFYIFRRHCIAQMVILALVSLFVHLTDPMSVQWMMVFAIVPMYFYNGEKGRGMKLFFYIFYPVHIYLLYILASLLG</sequence>
<keyword evidence="1" id="KW-1133">Transmembrane helix</keyword>
<evidence type="ECO:0000313" key="2">
    <source>
        <dbReference type="EMBL" id="MCW1076924.1"/>
    </source>
</evidence>
<dbReference type="AlphaFoldDB" id="A0ABD4U4G5"/>
<dbReference type="RefSeq" id="WP_231466435.1">
    <property type="nucleotide sequence ID" value="NZ_CP007573.1"/>
</dbReference>
<organism evidence="2 3">
    <name type="scientific">Streptococcus anginosus</name>
    <dbReference type="NCBI Taxonomy" id="1328"/>
    <lineage>
        <taxon>Bacteria</taxon>
        <taxon>Bacillati</taxon>
        <taxon>Bacillota</taxon>
        <taxon>Bacilli</taxon>
        <taxon>Lactobacillales</taxon>
        <taxon>Streptococcaceae</taxon>
        <taxon>Streptococcus</taxon>
        <taxon>Streptococcus anginosus group</taxon>
    </lineage>
</organism>
<feature type="transmembrane region" description="Helical" evidence="1">
    <location>
        <begin position="99"/>
        <end position="119"/>
    </location>
</feature>
<keyword evidence="1" id="KW-0472">Membrane</keyword>
<feature type="transmembrane region" description="Helical" evidence="1">
    <location>
        <begin position="12"/>
        <end position="32"/>
    </location>
</feature>
<dbReference type="InterPro" id="IPR008875">
    <property type="entry name" value="TraX"/>
</dbReference>
<dbReference type="Proteomes" id="UP001208682">
    <property type="component" value="Unassembled WGS sequence"/>
</dbReference>
<dbReference type="Pfam" id="PF05857">
    <property type="entry name" value="TraX"/>
    <property type="match status" value="1"/>
</dbReference>
<keyword evidence="1" id="KW-0812">Transmembrane</keyword>
<dbReference type="EMBL" id="JAPAIP010000023">
    <property type="protein sequence ID" value="MCW1076924.1"/>
    <property type="molecule type" value="Genomic_DNA"/>
</dbReference>
<name>A0ABD4U4G5_STRAP</name>
<comment type="caution">
    <text evidence="2">The sequence shown here is derived from an EMBL/GenBank/DDBJ whole genome shotgun (WGS) entry which is preliminary data.</text>
</comment>
<gene>
    <name evidence="2" type="ORF">OJ589_07170</name>
</gene>
<accession>A0ABD4U4G5</accession>
<evidence type="ECO:0000256" key="1">
    <source>
        <dbReference type="SAM" id="Phobius"/>
    </source>
</evidence>
<reference evidence="2 3" key="1">
    <citation type="submission" date="2022-10" db="EMBL/GenBank/DDBJ databases">
        <title>Comparative genomic study of S. anginosus.</title>
        <authorList>
            <person name="Prasad A."/>
            <person name="Ene A."/>
            <person name="Jablonska S."/>
            <person name="Du J."/>
            <person name="Wolfe A.J."/>
            <person name="Putonti C."/>
        </authorList>
    </citation>
    <scope>NUCLEOTIDE SEQUENCE [LARGE SCALE GENOMIC DNA]</scope>
    <source>
        <strain evidence="2 3">UMB1339</strain>
    </source>
</reference>
<protein>
    <submittedName>
        <fullName evidence="2">Conjugal transfer protein TraX</fullName>
    </submittedName>
</protein>